<feature type="compositionally biased region" description="Basic residues" evidence="1">
    <location>
        <begin position="28"/>
        <end position="51"/>
    </location>
</feature>
<dbReference type="Proteomes" id="UP000318313">
    <property type="component" value="Chromosome"/>
</dbReference>
<proteinExistence type="predicted"/>
<sequence>MTGYTVHTGSTEDFSKGWDQIFGDKAVKKEKKKKKTKKKTTAKKDSKKKKK</sequence>
<dbReference type="KEGG" id="gfm:Enr17x_10310"/>
<name>A0A518I7F2_9PLAN</name>
<accession>A0A518I7F2</accession>
<evidence type="ECO:0000313" key="2">
    <source>
        <dbReference type="EMBL" id="QDV49016.1"/>
    </source>
</evidence>
<evidence type="ECO:0000313" key="3">
    <source>
        <dbReference type="Proteomes" id="UP000318313"/>
    </source>
</evidence>
<keyword evidence="3" id="KW-1185">Reference proteome</keyword>
<protein>
    <submittedName>
        <fullName evidence="2">Uncharacterized protein</fullName>
    </submittedName>
</protein>
<gene>
    <name evidence="2" type="ORF">Enr17x_10310</name>
</gene>
<organism evidence="2 3">
    <name type="scientific">Gimesia fumaroli</name>
    <dbReference type="NCBI Taxonomy" id="2527976"/>
    <lineage>
        <taxon>Bacteria</taxon>
        <taxon>Pseudomonadati</taxon>
        <taxon>Planctomycetota</taxon>
        <taxon>Planctomycetia</taxon>
        <taxon>Planctomycetales</taxon>
        <taxon>Planctomycetaceae</taxon>
        <taxon>Gimesia</taxon>
    </lineage>
</organism>
<dbReference type="AlphaFoldDB" id="A0A518I7F2"/>
<dbReference type="EMBL" id="CP037452">
    <property type="protein sequence ID" value="QDV49016.1"/>
    <property type="molecule type" value="Genomic_DNA"/>
</dbReference>
<evidence type="ECO:0000256" key="1">
    <source>
        <dbReference type="SAM" id="MobiDB-lite"/>
    </source>
</evidence>
<feature type="region of interest" description="Disordered" evidence="1">
    <location>
        <begin position="25"/>
        <end position="51"/>
    </location>
</feature>
<reference evidence="2 3" key="1">
    <citation type="submission" date="2019-03" db="EMBL/GenBank/DDBJ databases">
        <title>Deep-cultivation of Planctomycetes and their phenomic and genomic characterization uncovers novel biology.</title>
        <authorList>
            <person name="Wiegand S."/>
            <person name="Jogler M."/>
            <person name="Boedeker C."/>
            <person name="Pinto D."/>
            <person name="Vollmers J."/>
            <person name="Rivas-Marin E."/>
            <person name="Kohn T."/>
            <person name="Peeters S.H."/>
            <person name="Heuer A."/>
            <person name="Rast P."/>
            <person name="Oberbeckmann S."/>
            <person name="Bunk B."/>
            <person name="Jeske O."/>
            <person name="Meyerdierks A."/>
            <person name="Storesund J.E."/>
            <person name="Kallscheuer N."/>
            <person name="Luecker S."/>
            <person name="Lage O.M."/>
            <person name="Pohl T."/>
            <person name="Merkel B.J."/>
            <person name="Hornburger P."/>
            <person name="Mueller R.-W."/>
            <person name="Bruemmer F."/>
            <person name="Labrenz M."/>
            <person name="Spormann A.M."/>
            <person name="Op den Camp H."/>
            <person name="Overmann J."/>
            <person name="Amann R."/>
            <person name="Jetten M.S.M."/>
            <person name="Mascher T."/>
            <person name="Medema M.H."/>
            <person name="Devos D.P."/>
            <person name="Kaster A.-K."/>
            <person name="Ovreas L."/>
            <person name="Rohde M."/>
            <person name="Galperin M.Y."/>
            <person name="Jogler C."/>
        </authorList>
    </citation>
    <scope>NUCLEOTIDE SEQUENCE [LARGE SCALE GENOMIC DNA]</scope>
    <source>
        <strain evidence="2 3">Enr17</strain>
    </source>
</reference>